<dbReference type="Pfam" id="PF00271">
    <property type="entry name" value="Helicase_C"/>
    <property type="match status" value="1"/>
</dbReference>
<dbReference type="InterPro" id="IPR013641">
    <property type="entry name" value="KTI12/PSTK"/>
</dbReference>
<dbReference type="Gene3D" id="3.40.50.300">
    <property type="entry name" value="P-loop containing nucleotide triphosphate hydrolases"/>
    <property type="match status" value="3"/>
</dbReference>
<evidence type="ECO:0000256" key="11">
    <source>
        <dbReference type="SAM" id="Phobius"/>
    </source>
</evidence>
<comment type="similarity">
    <text evidence="8">Belongs to the DEAD box helicase family. DECD subfamily.</text>
</comment>
<dbReference type="SUPFAM" id="SSF52540">
    <property type="entry name" value="P-loop containing nucleoside triphosphate hydrolases"/>
    <property type="match status" value="2"/>
</dbReference>
<dbReference type="FunFam" id="3.40.50.300:FF:000168">
    <property type="entry name" value="DEAD-box ATP-dependent RNA helicase 56-like"/>
    <property type="match status" value="1"/>
</dbReference>
<dbReference type="GO" id="GO:0005524">
    <property type="term" value="F:ATP binding"/>
    <property type="evidence" value="ECO:0007669"/>
    <property type="project" value="UniProtKB-KW"/>
</dbReference>
<dbReference type="SMART" id="SM00487">
    <property type="entry name" value="DEXDc"/>
    <property type="match status" value="1"/>
</dbReference>
<dbReference type="AlphaFoldDB" id="A0A0N4TSF9"/>
<evidence type="ECO:0000256" key="9">
    <source>
        <dbReference type="PROSITE-ProRule" id="PRU00552"/>
    </source>
</evidence>
<evidence type="ECO:0000256" key="2">
    <source>
        <dbReference type="ARBA" id="ARBA00012552"/>
    </source>
</evidence>
<keyword evidence="16" id="KW-1185">Reference proteome</keyword>
<evidence type="ECO:0000313" key="15">
    <source>
        <dbReference type="EMBL" id="VDN92776.1"/>
    </source>
</evidence>
<dbReference type="InterPro" id="IPR001650">
    <property type="entry name" value="Helicase_C-like"/>
</dbReference>
<feature type="domain" description="Helicase C-terminal" evidence="13">
    <location>
        <begin position="258"/>
        <end position="419"/>
    </location>
</feature>
<dbReference type="FunFam" id="3.40.50.300:FF:000111">
    <property type="entry name" value="DEAD-box ATP-dependent RNA helicase"/>
    <property type="match status" value="1"/>
</dbReference>
<accession>A0A0N4TSF9</accession>
<keyword evidence="11" id="KW-0472">Membrane</keyword>
<dbReference type="PROSITE" id="PS51195">
    <property type="entry name" value="Q_MOTIF"/>
    <property type="match status" value="1"/>
</dbReference>
<sequence length="701" mass="81496">MDEDQLLDYEEEQEETTDGNKTENGSATDKKIKGTYASIHSSGFRDFLLKPELLRAIVDCGFEHPSEVQHECIPQAILGMDIVCQAKSGMGKTAVFVLATLQQLEPVDGEVSVLVMCHTRELAFQISKEYERFSKYIPGVRIAVFFGGIPIKKDEETLKNNTPHIVVGTPGRTLQLARQGSLKLKNIKYFVLDECDKMIGDNDMRRDVQEIVKMTPQEKQVMMFSATLPRDLRVVCKKFMQDPMEVYVDDEAKLTLHGLQQHYVKLKETEKNKKLLELLDQLEFNQVVIFVRSVQRCGALHTLLSEQNFPSIAIHRGMPQEERLSRYQQFKDFQKRILVATNLFGRGMDIERVNIVFNYDMPEDSDTYLHRVARAGRFGTKGLAITFVSDENDAKILNDVQDRFDVNVTELPAEIEVATYMLLMGIPGSGKTYLCRELKEKFGDEICATFSYDDIFNDDGFMKYIWGSEYTDKSMLQLYDLDESTNAHSERKRCENRVREFLKVKLSTENIIPPVTVVDDIFYLKSMRRPFRRMSTMFHLPFLVVVVDVPLTIALERNMQRPMKRRISEDTIRKINQQMELPSNDDSSFIIYQSTNDLQPLVEHIDHIRWKKNLWIISNNIRSKISKENDEISSKDGKWMKLELDLRKCISELIREKKIGKNGDVLAKIKKNLYWRIRTKDVINWDMEELKNILWKEYQES</sequence>
<dbReference type="InterPro" id="IPR014014">
    <property type="entry name" value="RNA_helicase_DEAD_Q_motif"/>
</dbReference>
<dbReference type="GO" id="GO:0005634">
    <property type="term" value="C:nucleus"/>
    <property type="evidence" value="ECO:0007669"/>
    <property type="project" value="UniProtKB-SubCell"/>
</dbReference>
<dbReference type="Proteomes" id="UP000278627">
    <property type="component" value="Unassembled WGS sequence"/>
</dbReference>
<keyword evidence="7" id="KW-0539">Nucleus</keyword>
<dbReference type="EMBL" id="UZAD01013238">
    <property type="protein sequence ID" value="VDN92776.1"/>
    <property type="molecule type" value="Genomic_DNA"/>
</dbReference>
<evidence type="ECO:0000256" key="7">
    <source>
        <dbReference type="ARBA" id="ARBA00023242"/>
    </source>
</evidence>
<dbReference type="CDD" id="cd17950">
    <property type="entry name" value="DEADc_DDX39"/>
    <property type="match status" value="1"/>
</dbReference>
<dbReference type="WBParaSite" id="BPAG_0001162801-mRNA-1">
    <property type="protein sequence ID" value="BPAG_0001162801-mRNA-1"/>
    <property type="gene ID" value="BPAG_0001162801"/>
</dbReference>
<evidence type="ECO:0000256" key="1">
    <source>
        <dbReference type="ARBA" id="ARBA00004123"/>
    </source>
</evidence>
<evidence type="ECO:0000256" key="4">
    <source>
        <dbReference type="ARBA" id="ARBA00022801"/>
    </source>
</evidence>
<feature type="region of interest" description="Disordered" evidence="10">
    <location>
        <begin position="1"/>
        <end position="29"/>
    </location>
</feature>
<feature type="domain" description="Helicase ATP-binding" evidence="12">
    <location>
        <begin position="73"/>
        <end position="246"/>
    </location>
</feature>
<dbReference type="GO" id="GO:0016787">
    <property type="term" value="F:hydrolase activity"/>
    <property type="evidence" value="ECO:0007669"/>
    <property type="project" value="UniProtKB-KW"/>
</dbReference>
<keyword evidence="6" id="KW-0067">ATP-binding</keyword>
<keyword evidence="5" id="KW-0347">Helicase</keyword>
<dbReference type="GO" id="GO:0003724">
    <property type="term" value="F:RNA helicase activity"/>
    <property type="evidence" value="ECO:0007669"/>
    <property type="project" value="UniProtKB-EC"/>
</dbReference>
<dbReference type="InterPro" id="IPR011545">
    <property type="entry name" value="DEAD/DEAH_box_helicase_dom"/>
</dbReference>
<dbReference type="STRING" id="6280.A0A0N4TSF9"/>
<evidence type="ECO:0000313" key="16">
    <source>
        <dbReference type="Proteomes" id="UP000278627"/>
    </source>
</evidence>
<dbReference type="Pfam" id="PF00270">
    <property type="entry name" value="DEAD"/>
    <property type="match status" value="1"/>
</dbReference>
<feature type="transmembrane region" description="Helical" evidence="11">
    <location>
        <begin position="537"/>
        <end position="555"/>
    </location>
</feature>
<evidence type="ECO:0000256" key="10">
    <source>
        <dbReference type="SAM" id="MobiDB-lite"/>
    </source>
</evidence>
<dbReference type="GO" id="GO:0003676">
    <property type="term" value="F:nucleic acid binding"/>
    <property type="evidence" value="ECO:0007669"/>
    <property type="project" value="InterPro"/>
</dbReference>
<dbReference type="InterPro" id="IPR014001">
    <property type="entry name" value="Helicase_ATP-bd"/>
</dbReference>
<evidence type="ECO:0000313" key="17">
    <source>
        <dbReference type="WBParaSite" id="BPAG_0001162801-mRNA-1"/>
    </source>
</evidence>
<keyword evidence="4" id="KW-0378">Hydrolase</keyword>
<feature type="compositionally biased region" description="Acidic residues" evidence="10">
    <location>
        <begin position="1"/>
        <end position="17"/>
    </location>
</feature>
<evidence type="ECO:0000259" key="12">
    <source>
        <dbReference type="PROSITE" id="PS51192"/>
    </source>
</evidence>
<dbReference type="PROSITE" id="PS51192">
    <property type="entry name" value="HELICASE_ATP_BIND_1"/>
    <property type="match status" value="1"/>
</dbReference>
<keyword evidence="3" id="KW-0547">Nucleotide-binding</keyword>
<dbReference type="CDD" id="cd18787">
    <property type="entry name" value="SF2_C_DEAD"/>
    <property type="match status" value="1"/>
</dbReference>
<dbReference type="PROSITE" id="PS51194">
    <property type="entry name" value="HELICASE_CTER"/>
    <property type="match status" value="1"/>
</dbReference>
<dbReference type="Pfam" id="PF08433">
    <property type="entry name" value="KTI12"/>
    <property type="match status" value="1"/>
</dbReference>
<dbReference type="SMART" id="SM00490">
    <property type="entry name" value="HELICc"/>
    <property type="match status" value="1"/>
</dbReference>
<dbReference type="EC" id="3.6.4.13" evidence="2"/>
<evidence type="ECO:0000256" key="3">
    <source>
        <dbReference type="ARBA" id="ARBA00022741"/>
    </source>
</evidence>
<keyword evidence="11" id="KW-1133">Transmembrane helix</keyword>
<proteinExistence type="inferred from homology"/>
<reference evidence="17" key="1">
    <citation type="submission" date="2017-02" db="UniProtKB">
        <authorList>
            <consortium name="WormBaseParasite"/>
        </authorList>
    </citation>
    <scope>IDENTIFICATION</scope>
</reference>
<evidence type="ECO:0000259" key="14">
    <source>
        <dbReference type="PROSITE" id="PS51195"/>
    </source>
</evidence>
<dbReference type="PANTHER" id="PTHR47958">
    <property type="entry name" value="ATP-DEPENDENT RNA HELICASE DBP3"/>
    <property type="match status" value="1"/>
</dbReference>
<keyword evidence="11" id="KW-0812">Transmembrane</keyword>
<organism evidence="17">
    <name type="scientific">Brugia pahangi</name>
    <name type="common">Filarial nematode worm</name>
    <dbReference type="NCBI Taxonomy" id="6280"/>
    <lineage>
        <taxon>Eukaryota</taxon>
        <taxon>Metazoa</taxon>
        <taxon>Ecdysozoa</taxon>
        <taxon>Nematoda</taxon>
        <taxon>Chromadorea</taxon>
        <taxon>Rhabditida</taxon>
        <taxon>Spirurina</taxon>
        <taxon>Spiruromorpha</taxon>
        <taxon>Filarioidea</taxon>
        <taxon>Onchocercidae</taxon>
        <taxon>Brugia</taxon>
    </lineage>
</organism>
<feature type="domain" description="DEAD-box RNA helicase Q" evidence="14">
    <location>
        <begin position="42"/>
        <end position="70"/>
    </location>
</feature>
<name>A0A0N4TSF9_BRUPA</name>
<evidence type="ECO:0000256" key="8">
    <source>
        <dbReference type="ARBA" id="ARBA00038213"/>
    </source>
</evidence>
<dbReference type="InterPro" id="IPR027417">
    <property type="entry name" value="P-loop_NTPase"/>
</dbReference>
<evidence type="ECO:0000256" key="5">
    <source>
        <dbReference type="ARBA" id="ARBA00022806"/>
    </source>
</evidence>
<reference evidence="15 16" key="2">
    <citation type="submission" date="2018-11" db="EMBL/GenBank/DDBJ databases">
        <authorList>
            <consortium name="Pathogen Informatics"/>
        </authorList>
    </citation>
    <scope>NUCLEOTIDE SEQUENCE [LARGE SCALE GENOMIC DNA]</scope>
</reference>
<protein>
    <recommendedName>
        <fullName evidence="2">RNA helicase</fullName>
        <ecNumber evidence="2">3.6.4.13</ecNumber>
    </recommendedName>
</protein>
<evidence type="ECO:0000256" key="6">
    <source>
        <dbReference type="ARBA" id="ARBA00022840"/>
    </source>
</evidence>
<feature type="short sequence motif" description="Q motif" evidence="9">
    <location>
        <begin position="42"/>
        <end position="70"/>
    </location>
</feature>
<gene>
    <name evidence="15" type="ORF">BPAG_LOCUS11590</name>
</gene>
<evidence type="ECO:0000259" key="13">
    <source>
        <dbReference type="PROSITE" id="PS51194"/>
    </source>
</evidence>
<comment type="subcellular location">
    <subcellularLocation>
        <location evidence="1">Nucleus</location>
    </subcellularLocation>
</comment>